<accession>I2H1T8</accession>
<dbReference type="GeneID" id="14495320"/>
<protein>
    <recommendedName>
        <fullName evidence="4">Copper transport protein</fullName>
    </recommendedName>
</protein>
<keyword evidence="4" id="KW-0186">Copper</keyword>
<keyword evidence="7" id="KW-1185">Reference proteome</keyword>
<sequence>MDMGSMDMGSMDMGSMDMSSMSSMTSMIMSTMRTAMSMSSSSQMQMTMPMSSSSTTSMTMSMPMSMSSSSMNMGTHSMDMGSSMNMPMPMSMSMSMPMGSSMNMSGSGHGMMMGMDMEMNTYLTPRFRHYPVLFQHLSADTSGKAFGIWLLIVVTAFVYKLLLFTSWYLEIYWFKKWNKKNDERKNFVLNNDTENNYLNLNNIPDSPPNLFIDIFKPSFRTSTQDFIRCILGFAATMLIYMLMLVAMTFVLTYVFAVITGLSLSEVFFNKVKMALLKRWEIMKWIERKKLCTGHDNCPCCKDELPENQSPNSNVPKDEEDTLNPTQSNSSTTSNATDETPTDDSDQVIRNNEKNPDGVATGGSLHDRTDSNCACGCRNPCLDQSDENMGEIMQEQFNVQGEGNMDTTLLPTSNFRTVP</sequence>
<dbReference type="Proteomes" id="UP000002866">
    <property type="component" value="Chromosome 3"/>
</dbReference>
<reference evidence="6 7" key="1">
    <citation type="journal article" date="2011" name="Proc. Natl. Acad. Sci. U.S.A.">
        <title>Evolutionary erosion of yeast sex chromosomes by mating-type switching accidents.</title>
        <authorList>
            <person name="Gordon J.L."/>
            <person name="Armisen D."/>
            <person name="Proux-Wera E."/>
            <person name="Oheigeartaigh S.S."/>
            <person name="Byrne K.P."/>
            <person name="Wolfe K.H."/>
        </authorList>
    </citation>
    <scope>NUCLEOTIDE SEQUENCE [LARGE SCALE GENOMIC DNA]</scope>
    <source>
        <strain evidence="7">ATCC 34711 / CBS 6284 / DSM 70876 / NBRC 10599 / NRRL Y-10934 / UCD 77-7</strain>
    </source>
</reference>
<name>I2H1T8_HENB6</name>
<dbReference type="GO" id="GO:0005375">
    <property type="term" value="F:copper ion transmembrane transporter activity"/>
    <property type="evidence" value="ECO:0007669"/>
    <property type="project" value="UniProtKB-UniRule"/>
</dbReference>
<keyword evidence="3 4" id="KW-0472">Membrane</keyword>
<feature type="region of interest" description="Disordered" evidence="5">
    <location>
        <begin position="304"/>
        <end position="364"/>
    </location>
</feature>
<dbReference type="GO" id="GO:0005886">
    <property type="term" value="C:plasma membrane"/>
    <property type="evidence" value="ECO:0007669"/>
    <property type="project" value="EnsemblFungi"/>
</dbReference>
<dbReference type="InterPro" id="IPR007274">
    <property type="entry name" value="Cop_transporter"/>
</dbReference>
<gene>
    <name evidence="6" type="primary">TBLA0C05420</name>
    <name evidence="6" type="ORF">TBLA_0C05420</name>
</gene>
<evidence type="ECO:0000313" key="6">
    <source>
        <dbReference type="EMBL" id="CCH60340.1"/>
    </source>
</evidence>
<evidence type="ECO:0000256" key="4">
    <source>
        <dbReference type="RuleBase" id="RU367022"/>
    </source>
</evidence>
<feature type="transmembrane region" description="Helical" evidence="4">
    <location>
        <begin position="149"/>
        <end position="169"/>
    </location>
</feature>
<evidence type="ECO:0000256" key="5">
    <source>
        <dbReference type="SAM" id="MobiDB-lite"/>
    </source>
</evidence>
<dbReference type="OrthoDB" id="73901at2759"/>
<keyword evidence="4" id="KW-0813">Transport</keyword>
<keyword evidence="2 4" id="KW-1133">Transmembrane helix</keyword>
<proteinExistence type="inferred from homology"/>
<comment type="subcellular location">
    <subcellularLocation>
        <location evidence="4">Membrane</location>
        <topology evidence="4">Multi-pass membrane protein</topology>
    </subcellularLocation>
</comment>
<feature type="transmembrane region" description="Helical" evidence="4">
    <location>
        <begin position="250"/>
        <end position="268"/>
    </location>
</feature>
<keyword evidence="4" id="KW-0406">Ion transport</keyword>
<feature type="transmembrane region" description="Helical" evidence="4">
    <location>
        <begin position="226"/>
        <end position="244"/>
    </location>
</feature>
<evidence type="ECO:0000256" key="1">
    <source>
        <dbReference type="ARBA" id="ARBA00022692"/>
    </source>
</evidence>
<comment type="similarity">
    <text evidence="4">Belongs to the copper transporter (Ctr) (TC 1.A.56) family. SLC31A subfamily.</text>
</comment>
<feature type="compositionally biased region" description="Low complexity" evidence="5">
    <location>
        <begin position="322"/>
        <end position="338"/>
    </location>
</feature>
<dbReference type="InParanoid" id="I2H1T8"/>
<dbReference type="OMA" id="MDMGSMD"/>
<evidence type="ECO:0000256" key="2">
    <source>
        <dbReference type="ARBA" id="ARBA00022989"/>
    </source>
</evidence>
<dbReference type="EMBL" id="HE806318">
    <property type="protein sequence ID" value="CCH60340.1"/>
    <property type="molecule type" value="Genomic_DNA"/>
</dbReference>
<evidence type="ECO:0000313" key="7">
    <source>
        <dbReference type="Proteomes" id="UP000002866"/>
    </source>
</evidence>
<dbReference type="HOGENOM" id="CLU_819370_0_0_1"/>
<keyword evidence="4" id="KW-0187">Copper transport</keyword>
<dbReference type="GO" id="GO:0015677">
    <property type="term" value="P:copper ion import"/>
    <property type="evidence" value="ECO:0007669"/>
    <property type="project" value="EnsemblFungi"/>
</dbReference>
<dbReference type="RefSeq" id="XP_004179859.1">
    <property type="nucleotide sequence ID" value="XM_004179811.1"/>
</dbReference>
<dbReference type="FunCoup" id="I2H1T8">
    <property type="interactions" value="170"/>
</dbReference>
<dbReference type="KEGG" id="tbl:TBLA_0C05420"/>
<dbReference type="eggNOG" id="ENOG502QVCV">
    <property type="taxonomic scope" value="Eukaryota"/>
</dbReference>
<evidence type="ECO:0000256" key="3">
    <source>
        <dbReference type="ARBA" id="ARBA00023136"/>
    </source>
</evidence>
<organism evidence="6 7">
    <name type="scientific">Henningerozyma blattae (strain ATCC 34711 / CBS 6284 / DSM 70876 / NBRC 10599 / NRRL Y-10934 / UCD 77-7)</name>
    <name type="common">Yeast</name>
    <name type="synonym">Tetrapisispora blattae</name>
    <dbReference type="NCBI Taxonomy" id="1071380"/>
    <lineage>
        <taxon>Eukaryota</taxon>
        <taxon>Fungi</taxon>
        <taxon>Dikarya</taxon>
        <taxon>Ascomycota</taxon>
        <taxon>Saccharomycotina</taxon>
        <taxon>Saccharomycetes</taxon>
        <taxon>Saccharomycetales</taxon>
        <taxon>Saccharomycetaceae</taxon>
        <taxon>Henningerozyma</taxon>
    </lineage>
</organism>
<dbReference type="Pfam" id="PF04145">
    <property type="entry name" value="Ctr"/>
    <property type="match status" value="1"/>
</dbReference>
<dbReference type="STRING" id="1071380.I2H1T8"/>
<keyword evidence="1 4" id="KW-0812">Transmembrane</keyword>
<dbReference type="AlphaFoldDB" id="I2H1T8"/>